<dbReference type="PANTHER" id="PTHR11236">
    <property type="entry name" value="AMINOBENZOATE/ANTHRANILATE SYNTHASE"/>
    <property type="match status" value="1"/>
</dbReference>
<dbReference type="SUPFAM" id="SSF56322">
    <property type="entry name" value="ADC synthase"/>
    <property type="match status" value="1"/>
</dbReference>
<dbReference type="GO" id="GO:0004049">
    <property type="term" value="F:anthranilate synthase activity"/>
    <property type="evidence" value="ECO:0007669"/>
    <property type="project" value="UniProtKB-EC"/>
</dbReference>
<proteinExistence type="inferred from homology"/>
<keyword evidence="8 12" id="KW-0057">Aromatic amino acid biosynthesis</keyword>
<sequence length="491" mass="55555">MNIERFKELAASFNLIPVYEIITADLLTPVLAYAKLRKKGTQSFLLESVQGSLSMARYSFIGINPEKILLNKKTTINEINNNNSSEYVGNIFERLKEETDNIRQAHLPEIPEFTGGLVGFLGYENISLIEPVVKFNYQQKFNYDSNFGLYKTIIAFDHYKHQIILITNVLVQTQSNLDLIYSEAKQNLKKFKSILLNDSVSIDSFKMLNSSEADFDTKYFYQLVEKSKEEIRAGEIFQIVLSKRFSSEFKGDLINVYRALRIINPSPYMYFLENADGFSILGTSPEDLLRIKNRKATVLPIAGTRRRGKDEAEDLNLEENLLNDPKELAEHTMLVDLGRNDLGRVCKYGSVKVSEFMKIQKYSHVMHIVSKVEGELRDDVHPIDALKSCFPAGTVSGAPKIRAMQLISEFENEERNIYAGAVGYIDFSGNLDMCIAIRTLFADDGKIYWQAGAGIVADSVPEKEALEIKNKSAVMLNALKYAEVIDENSGN</sequence>
<dbReference type="GO" id="GO:0000162">
    <property type="term" value="P:L-tryptophan biosynthetic process"/>
    <property type="evidence" value="ECO:0007669"/>
    <property type="project" value="UniProtKB-UniPathway"/>
</dbReference>
<dbReference type="EMBL" id="DSVI01000020">
    <property type="protein sequence ID" value="HGT48879.1"/>
    <property type="molecule type" value="Genomic_DNA"/>
</dbReference>
<dbReference type="InterPro" id="IPR019999">
    <property type="entry name" value="Anth_synth_I-like"/>
</dbReference>
<evidence type="ECO:0000256" key="4">
    <source>
        <dbReference type="ARBA" id="ARBA00012266"/>
    </source>
</evidence>
<comment type="catalytic activity">
    <reaction evidence="11 12">
        <text>chorismate + L-glutamine = anthranilate + pyruvate + L-glutamate + H(+)</text>
        <dbReference type="Rhea" id="RHEA:21732"/>
        <dbReference type="ChEBI" id="CHEBI:15361"/>
        <dbReference type="ChEBI" id="CHEBI:15378"/>
        <dbReference type="ChEBI" id="CHEBI:16567"/>
        <dbReference type="ChEBI" id="CHEBI:29748"/>
        <dbReference type="ChEBI" id="CHEBI:29985"/>
        <dbReference type="ChEBI" id="CHEBI:58359"/>
        <dbReference type="EC" id="4.1.3.27"/>
    </reaction>
</comment>
<dbReference type="GO" id="GO:0046872">
    <property type="term" value="F:metal ion binding"/>
    <property type="evidence" value="ECO:0007669"/>
    <property type="project" value="UniProtKB-KW"/>
</dbReference>
<dbReference type="PANTHER" id="PTHR11236:SF9">
    <property type="entry name" value="ANTHRANILATE SYNTHASE COMPONENT 1"/>
    <property type="match status" value="1"/>
</dbReference>
<dbReference type="Pfam" id="PF04715">
    <property type="entry name" value="Anth_synt_I_N"/>
    <property type="match status" value="1"/>
</dbReference>
<evidence type="ECO:0000259" key="13">
    <source>
        <dbReference type="Pfam" id="PF00425"/>
    </source>
</evidence>
<keyword evidence="6 12" id="KW-0028">Amino-acid biosynthesis</keyword>
<comment type="pathway">
    <text evidence="1 12">Amino-acid biosynthesis; L-tryptophan biosynthesis; L-tryptophan from chorismate: step 1/5.</text>
</comment>
<organism evidence="15">
    <name type="scientific">Ignavibacterium album</name>
    <dbReference type="NCBI Taxonomy" id="591197"/>
    <lineage>
        <taxon>Bacteria</taxon>
        <taxon>Pseudomonadati</taxon>
        <taxon>Ignavibacteriota</taxon>
        <taxon>Ignavibacteria</taxon>
        <taxon>Ignavibacteriales</taxon>
        <taxon>Ignavibacteriaceae</taxon>
        <taxon>Ignavibacterium</taxon>
    </lineage>
</organism>
<evidence type="ECO:0000256" key="6">
    <source>
        <dbReference type="ARBA" id="ARBA00022605"/>
    </source>
</evidence>
<dbReference type="InterPro" id="IPR005801">
    <property type="entry name" value="ADC_synthase"/>
</dbReference>
<comment type="similarity">
    <text evidence="2 12">Belongs to the anthranilate synthase component I family.</text>
</comment>
<evidence type="ECO:0000259" key="14">
    <source>
        <dbReference type="Pfam" id="PF04715"/>
    </source>
</evidence>
<dbReference type="EC" id="4.1.3.27" evidence="4 12"/>
<reference evidence="15" key="1">
    <citation type="journal article" date="2020" name="mSystems">
        <title>Genome- and Community-Level Interaction Insights into Carbon Utilization and Element Cycling Functions of Hydrothermarchaeota in Hydrothermal Sediment.</title>
        <authorList>
            <person name="Zhou Z."/>
            <person name="Liu Y."/>
            <person name="Xu W."/>
            <person name="Pan J."/>
            <person name="Luo Z.H."/>
            <person name="Li M."/>
        </authorList>
    </citation>
    <scope>NUCLEOTIDE SEQUENCE [LARGE SCALE GENOMIC DNA]</scope>
    <source>
        <strain evidence="15">SpSt-500</strain>
    </source>
</reference>
<comment type="cofactor">
    <cofactor evidence="12">
        <name>Mg(2+)</name>
        <dbReference type="ChEBI" id="CHEBI:18420"/>
    </cofactor>
</comment>
<comment type="subunit">
    <text evidence="3 12">Heterotetramer consisting of two non-identical subunits: a beta subunit (TrpG) and a large alpha subunit (TrpE).</text>
</comment>
<dbReference type="InterPro" id="IPR015890">
    <property type="entry name" value="Chorismate_C"/>
</dbReference>
<evidence type="ECO:0000256" key="8">
    <source>
        <dbReference type="ARBA" id="ARBA00023141"/>
    </source>
</evidence>
<comment type="function">
    <text evidence="10 12">Part of a heterotetrameric complex that catalyzes the two-step biosynthesis of anthranilate, an intermediate in the biosynthesis of L-tryptophan. In the first step, the glutamine-binding beta subunit (TrpG) of anthranilate synthase (AS) provides the glutamine amidotransferase activity which generates ammonia as a substrate that, along with chorismate, is used in the second step, catalyzed by the large alpha subunit of AS (TrpE) to produce anthranilate. In the absence of TrpG, TrpE can synthesize anthranilate directly from chorismate and high concentrations of ammonia.</text>
</comment>
<dbReference type="InterPro" id="IPR005256">
    <property type="entry name" value="Anth_synth_I_PabB"/>
</dbReference>
<evidence type="ECO:0000256" key="2">
    <source>
        <dbReference type="ARBA" id="ARBA00009562"/>
    </source>
</evidence>
<dbReference type="AlphaFoldDB" id="A0A832G7V2"/>
<keyword evidence="9 12" id="KW-0456">Lyase</keyword>
<keyword evidence="12" id="KW-0460">Magnesium</keyword>
<dbReference type="Pfam" id="PF00425">
    <property type="entry name" value="Chorismate_bind"/>
    <property type="match status" value="1"/>
</dbReference>
<feature type="domain" description="Anthranilate synthase component I N-terminal" evidence="14">
    <location>
        <begin position="25"/>
        <end position="164"/>
    </location>
</feature>
<protein>
    <recommendedName>
        <fullName evidence="5 12">Anthranilate synthase component 1</fullName>
        <ecNumber evidence="4 12">4.1.3.27</ecNumber>
    </recommendedName>
</protein>
<comment type="caution">
    <text evidence="15">The sequence shown here is derived from an EMBL/GenBank/DDBJ whole genome shotgun (WGS) entry which is preliminary data.</text>
</comment>
<accession>A0A832G7V2</accession>
<keyword evidence="12" id="KW-0479">Metal-binding</keyword>
<evidence type="ECO:0000256" key="7">
    <source>
        <dbReference type="ARBA" id="ARBA00022822"/>
    </source>
</evidence>
<gene>
    <name evidence="12 15" type="primary">trpE</name>
    <name evidence="15" type="ORF">ENS56_12650</name>
</gene>
<dbReference type="NCBIfam" id="TIGR00564">
    <property type="entry name" value="trpE_most"/>
    <property type="match status" value="1"/>
</dbReference>
<evidence type="ECO:0000256" key="5">
    <source>
        <dbReference type="ARBA" id="ARBA00020653"/>
    </source>
</evidence>
<feature type="domain" description="Chorismate-utilising enzyme C-terminal" evidence="13">
    <location>
        <begin position="219"/>
        <end position="471"/>
    </location>
</feature>
<evidence type="ECO:0000256" key="1">
    <source>
        <dbReference type="ARBA" id="ARBA00004873"/>
    </source>
</evidence>
<dbReference type="UniPathway" id="UPA00035">
    <property type="reaction ID" value="UER00040"/>
</dbReference>
<dbReference type="Gene3D" id="3.60.120.10">
    <property type="entry name" value="Anthranilate synthase"/>
    <property type="match status" value="1"/>
</dbReference>
<evidence type="ECO:0000256" key="9">
    <source>
        <dbReference type="ARBA" id="ARBA00023239"/>
    </source>
</evidence>
<evidence type="ECO:0000256" key="12">
    <source>
        <dbReference type="RuleBase" id="RU364045"/>
    </source>
</evidence>
<dbReference type="PRINTS" id="PR00095">
    <property type="entry name" value="ANTSNTHASEI"/>
</dbReference>
<dbReference type="InterPro" id="IPR006805">
    <property type="entry name" value="Anth_synth_I_N"/>
</dbReference>
<evidence type="ECO:0000256" key="11">
    <source>
        <dbReference type="ARBA" id="ARBA00047683"/>
    </source>
</evidence>
<evidence type="ECO:0000256" key="10">
    <source>
        <dbReference type="ARBA" id="ARBA00025634"/>
    </source>
</evidence>
<name>A0A832G7V2_9BACT</name>
<keyword evidence="7 12" id="KW-0822">Tryptophan biosynthesis</keyword>
<evidence type="ECO:0000313" key="15">
    <source>
        <dbReference type="EMBL" id="HGT48879.1"/>
    </source>
</evidence>
<evidence type="ECO:0000256" key="3">
    <source>
        <dbReference type="ARBA" id="ARBA00011575"/>
    </source>
</evidence>